<name>A0ABY0H5E7_9PEZI</name>
<proteinExistence type="predicted"/>
<dbReference type="Proteomes" id="UP000294003">
    <property type="component" value="Unassembled WGS sequence"/>
</dbReference>
<sequence length="121" mass="13399">MPAGYGWNGTVVVDRPKATGYLENEVGMSLERFIAYLQQALPPQTKTEYRFPEGSGMEGSSVTWEPDKLRTTYDEFVRNGDKSDIDCDCNCCWSMCLAVSWVPPLWVGCMIGCAAGGCKPR</sequence>
<organism evidence="1 2">
    <name type="scientific">Monosporascus cannonballus</name>
    <dbReference type="NCBI Taxonomy" id="155416"/>
    <lineage>
        <taxon>Eukaryota</taxon>
        <taxon>Fungi</taxon>
        <taxon>Dikarya</taxon>
        <taxon>Ascomycota</taxon>
        <taxon>Pezizomycotina</taxon>
        <taxon>Sordariomycetes</taxon>
        <taxon>Xylariomycetidae</taxon>
        <taxon>Xylariales</taxon>
        <taxon>Xylariales incertae sedis</taxon>
        <taxon>Monosporascus</taxon>
    </lineage>
</organism>
<gene>
    <name evidence="1" type="ORF">DL762_006443</name>
</gene>
<dbReference type="EMBL" id="QJNS01000206">
    <property type="protein sequence ID" value="RYO82779.1"/>
    <property type="molecule type" value="Genomic_DNA"/>
</dbReference>
<keyword evidence="2" id="KW-1185">Reference proteome</keyword>
<evidence type="ECO:0000313" key="2">
    <source>
        <dbReference type="Proteomes" id="UP000294003"/>
    </source>
</evidence>
<comment type="caution">
    <text evidence="1">The sequence shown here is derived from an EMBL/GenBank/DDBJ whole genome shotgun (WGS) entry which is preliminary data.</text>
</comment>
<protein>
    <submittedName>
        <fullName evidence="1">Uncharacterized protein</fullName>
    </submittedName>
</protein>
<accession>A0ABY0H5E7</accession>
<evidence type="ECO:0000313" key="1">
    <source>
        <dbReference type="EMBL" id="RYO82779.1"/>
    </source>
</evidence>
<reference evidence="1 2" key="1">
    <citation type="submission" date="2018-06" db="EMBL/GenBank/DDBJ databases">
        <title>Complete Genomes of Monosporascus.</title>
        <authorList>
            <person name="Robinson A.J."/>
            <person name="Natvig D.O."/>
        </authorList>
    </citation>
    <scope>NUCLEOTIDE SEQUENCE [LARGE SCALE GENOMIC DNA]</scope>
    <source>
        <strain evidence="1 2">CBS 609.92</strain>
    </source>
</reference>